<reference evidence="3" key="1">
    <citation type="submission" date="2022-11" db="UniProtKB">
        <authorList>
            <consortium name="WormBaseParasite"/>
        </authorList>
    </citation>
    <scope>IDENTIFICATION</scope>
</reference>
<dbReference type="Proteomes" id="UP000887563">
    <property type="component" value="Unplaced"/>
</dbReference>
<protein>
    <submittedName>
        <fullName evidence="3">Uncharacterized protein</fullName>
    </submittedName>
</protein>
<sequence length="308" mass="34218">MSGRIRQLNKKGNKRGPKTPDVNDTLTSPPHLSRAKRLPKIANASDKDKYKLRIMPQKEKYKRRSRIFPKKRQTAPQTTAPQNAAPQTTAPQNAAPQTTAPQNAAPQTTAPQNAAPQTTAPQKEPSPLPCSSTTKPHSRSRSRSSSRSRSRSSSRSQCHSPNQLVSSRTGSSPTKIAIPRSNHYDLRKIVPTKNLGSSRTGSKRCPHIGHLKTKCPILLEQFKETNLEGYFFWLKKPILHKCTSLLRRVGLVQNSTNAPASAELRRAVLNFLFSILHKCTSLLRRVGLTRDSTHAPALAELRRAVLIF</sequence>
<feature type="compositionally biased region" description="Basic residues" evidence="1">
    <location>
        <begin position="60"/>
        <end position="73"/>
    </location>
</feature>
<dbReference type="WBParaSite" id="Minc3s00528g13772">
    <property type="protein sequence ID" value="Minc3s00528g13772"/>
    <property type="gene ID" value="Minc3s00528g13772"/>
</dbReference>
<feature type="compositionally biased region" description="Low complexity" evidence="1">
    <location>
        <begin position="74"/>
        <end position="122"/>
    </location>
</feature>
<feature type="region of interest" description="Disordered" evidence="1">
    <location>
        <begin position="1"/>
        <end position="202"/>
    </location>
</feature>
<feature type="compositionally biased region" description="Basic and acidic residues" evidence="1">
    <location>
        <begin position="45"/>
        <end position="59"/>
    </location>
</feature>
<keyword evidence="2" id="KW-1185">Reference proteome</keyword>
<evidence type="ECO:0000313" key="2">
    <source>
        <dbReference type="Proteomes" id="UP000887563"/>
    </source>
</evidence>
<feature type="compositionally biased region" description="Polar residues" evidence="1">
    <location>
        <begin position="157"/>
        <end position="174"/>
    </location>
</feature>
<evidence type="ECO:0000256" key="1">
    <source>
        <dbReference type="SAM" id="MobiDB-lite"/>
    </source>
</evidence>
<accession>A0A914LHS0</accession>
<name>A0A914LHS0_MELIC</name>
<dbReference type="AlphaFoldDB" id="A0A914LHS0"/>
<evidence type="ECO:0000313" key="3">
    <source>
        <dbReference type="WBParaSite" id="Minc3s00528g13772"/>
    </source>
</evidence>
<proteinExistence type="predicted"/>
<feature type="compositionally biased region" description="Basic residues" evidence="1">
    <location>
        <begin position="136"/>
        <end position="152"/>
    </location>
</feature>
<organism evidence="2 3">
    <name type="scientific">Meloidogyne incognita</name>
    <name type="common">Southern root-knot nematode worm</name>
    <name type="synonym">Oxyuris incognita</name>
    <dbReference type="NCBI Taxonomy" id="6306"/>
    <lineage>
        <taxon>Eukaryota</taxon>
        <taxon>Metazoa</taxon>
        <taxon>Ecdysozoa</taxon>
        <taxon>Nematoda</taxon>
        <taxon>Chromadorea</taxon>
        <taxon>Rhabditida</taxon>
        <taxon>Tylenchina</taxon>
        <taxon>Tylenchomorpha</taxon>
        <taxon>Tylenchoidea</taxon>
        <taxon>Meloidogynidae</taxon>
        <taxon>Meloidogyninae</taxon>
        <taxon>Meloidogyne</taxon>
        <taxon>Meloidogyne incognita group</taxon>
    </lineage>
</organism>
<feature type="compositionally biased region" description="Basic residues" evidence="1">
    <location>
        <begin position="7"/>
        <end position="17"/>
    </location>
</feature>